<dbReference type="Gramene" id="AET3Gv20446700.1">
    <property type="protein sequence ID" value="AET3Gv20446700.1"/>
    <property type="gene ID" value="AET3Gv20446700"/>
</dbReference>
<reference evidence="2" key="1">
    <citation type="journal article" date="2014" name="Science">
        <title>Ancient hybridizations among the ancestral genomes of bread wheat.</title>
        <authorList>
            <consortium name="International Wheat Genome Sequencing Consortium,"/>
            <person name="Marcussen T."/>
            <person name="Sandve S.R."/>
            <person name="Heier L."/>
            <person name="Spannagl M."/>
            <person name="Pfeifer M."/>
            <person name="Jakobsen K.S."/>
            <person name="Wulff B.B."/>
            <person name="Steuernagel B."/>
            <person name="Mayer K.F."/>
            <person name="Olsen O.A."/>
        </authorList>
    </citation>
    <scope>NUCLEOTIDE SEQUENCE [LARGE SCALE GENOMIC DNA]</scope>
    <source>
        <strain evidence="2">cv. AL8/78</strain>
    </source>
</reference>
<reference evidence="1" key="4">
    <citation type="submission" date="2019-03" db="UniProtKB">
        <authorList>
            <consortium name="EnsemblPlants"/>
        </authorList>
    </citation>
    <scope>IDENTIFICATION</scope>
</reference>
<reference evidence="1" key="3">
    <citation type="journal article" date="2017" name="Nature">
        <title>Genome sequence of the progenitor of the wheat D genome Aegilops tauschii.</title>
        <authorList>
            <person name="Luo M.C."/>
            <person name="Gu Y.Q."/>
            <person name="Puiu D."/>
            <person name="Wang H."/>
            <person name="Twardziok S.O."/>
            <person name="Deal K.R."/>
            <person name="Huo N."/>
            <person name="Zhu T."/>
            <person name="Wang L."/>
            <person name="Wang Y."/>
            <person name="McGuire P.E."/>
            <person name="Liu S."/>
            <person name="Long H."/>
            <person name="Ramasamy R.K."/>
            <person name="Rodriguez J.C."/>
            <person name="Van S.L."/>
            <person name="Yuan L."/>
            <person name="Wang Z."/>
            <person name="Xia Z."/>
            <person name="Xiao L."/>
            <person name="Anderson O.D."/>
            <person name="Ouyang S."/>
            <person name="Liang Y."/>
            <person name="Zimin A.V."/>
            <person name="Pertea G."/>
            <person name="Qi P."/>
            <person name="Bennetzen J.L."/>
            <person name="Dai X."/>
            <person name="Dawson M.W."/>
            <person name="Muller H.G."/>
            <person name="Kugler K."/>
            <person name="Rivarola-Duarte L."/>
            <person name="Spannagl M."/>
            <person name="Mayer K.F.X."/>
            <person name="Lu F.H."/>
            <person name="Bevan M.W."/>
            <person name="Leroy P."/>
            <person name="Li P."/>
            <person name="You F.M."/>
            <person name="Sun Q."/>
            <person name="Liu Z."/>
            <person name="Lyons E."/>
            <person name="Wicker T."/>
            <person name="Salzberg S.L."/>
            <person name="Devos K.M."/>
            <person name="Dvorak J."/>
        </authorList>
    </citation>
    <scope>NUCLEOTIDE SEQUENCE [LARGE SCALE GENOMIC DNA]</scope>
    <source>
        <strain evidence="1">cv. AL8/78</strain>
    </source>
</reference>
<reference evidence="1" key="5">
    <citation type="journal article" date="2021" name="G3 (Bethesda)">
        <title>Aegilops tauschii genome assembly Aet v5.0 features greater sequence contiguity and improved annotation.</title>
        <authorList>
            <person name="Wang L."/>
            <person name="Zhu T."/>
            <person name="Rodriguez J.C."/>
            <person name="Deal K.R."/>
            <person name="Dubcovsky J."/>
            <person name="McGuire P.E."/>
            <person name="Lux T."/>
            <person name="Spannagl M."/>
            <person name="Mayer K.F.X."/>
            <person name="Baldrich P."/>
            <person name="Meyers B.C."/>
            <person name="Huo N."/>
            <person name="Gu Y.Q."/>
            <person name="Zhou H."/>
            <person name="Devos K.M."/>
            <person name="Bennetzen J.L."/>
            <person name="Unver T."/>
            <person name="Budak H."/>
            <person name="Gulick P.J."/>
            <person name="Galiba G."/>
            <person name="Kalapos B."/>
            <person name="Nelson D.R."/>
            <person name="Li P."/>
            <person name="You F.M."/>
            <person name="Luo M.C."/>
            <person name="Dvorak J."/>
        </authorList>
    </citation>
    <scope>NUCLEOTIDE SEQUENCE [LARGE SCALE GENOMIC DNA]</scope>
    <source>
        <strain evidence="1">cv. AL8/78</strain>
    </source>
</reference>
<dbReference type="EnsemblPlants" id="AET3Gv20446700.1">
    <property type="protein sequence ID" value="AET3Gv20446700.1"/>
    <property type="gene ID" value="AET3Gv20446700"/>
</dbReference>
<proteinExistence type="predicted"/>
<accession>A0A453ET09</accession>
<name>A0A453ET09_AEGTS</name>
<evidence type="ECO:0000313" key="1">
    <source>
        <dbReference type="EnsemblPlants" id="AET3Gv20446700.1"/>
    </source>
</evidence>
<reference evidence="2" key="2">
    <citation type="journal article" date="2017" name="Nat. Plants">
        <title>The Aegilops tauschii genome reveals multiple impacts of transposons.</title>
        <authorList>
            <person name="Zhao G."/>
            <person name="Zou C."/>
            <person name="Li K."/>
            <person name="Wang K."/>
            <person name="Li T."/>
            <person name="Gao L."/>
            <person name="Zhang X."/>
            <person name="Wang H."/>
            <person name="Yang Z."/>
            <person name="Liu X."/>
            <person name="Jiang W."/>
            <person name="Mao L."/>
            <person name="Kong X."/>
            <person name="Jiao Y."/>
            <person name="Jia J."/>
        </authorList>
    </citation>
    <scope>NUCLEOTIDE SEQUENCE [LARGE SCALE GENOMIC DNA]</scope>
    <source>
        <strain evidence="2">cv. AL8/78</strain>
    </source>
</reference>
<sequence length="122" mass="14289">ATLLECGLTPLPIILLCVIDSLNFIVYCNDQEITVAEFKKNVGVDFFRRCLHPPLLDQWGEVKRVVDSWLLSNEPDQVVWNLGKNKRFTTKSVYAYMEKHLACCDYRWIWKAKLPLKIQIFL</sequence>
<evidence type="ECO:0000313" key="2">
    <source>
        <dbReference type="Proteomes" id="UP000015105"/>
    </source>
</evidence>
<organism evidence="1 2">
    <name type="scientific">Aegilops tauschii subsp. strangulata</name>
    <name type="common">Goatgrass</name>
    <dbReference type="NCBI Taxonomy" id="200361"/>
    <lineage>
        <taxon>Eukaryota</taxon>
        <taxon>Viridiplantae</taxon>
        <taxon>Streptophyta</taxon>
        <taxon>Embryophyta</taxon>
        <taxon>Tracheophyta</taxon>
        <taxon>Spermatophyta</taxon>
        <taxon>Magnoliopsida</taxon>
        <taxon>Liliopsida</taxon>
        <taxon>Poales</taxon>
        <taxon>Poaceae</taxon>
        <taxon>BOP clade</taxon>
        <taxon>Pooideae</taxon>
        <taxon>Triticodae</taxon>
        <taxon>Triticeae</taxon>
        <taxon>Triticinae</taxon>
        <taxon>Aegilops</taxon>
    </lineage>
</organism>
<dbReference type="Proteomes" id="UP000015105">
    <property type="component" value="Chromosome 3D"/>
</dbReference>
<protein>
    <submittedName>
        <fullName evidence="1">Uncharacterized protein</fullName>
    </submittedName>
</protein>
<dbReference type="AlphaFoldDB" id="A0A453ET09"/>
<keyword evidence="2" id="KW-1185">Reference proteome</keyword>